<feature type="region of interest" description="Disordered" evidence="9">
    <location>
        <begin position="379"/>
        <end position="420"/>
    </location>
</feature>
<dbReference type="GO" id="GO:0051015">
    <property type="term" value="F:actin filament binding"/>
    <property type="evidence" value="ECO:0007669"/>
    <property type="project" value="TreeGrafter"/>
</dbReference>
<dbReference type="InterPro" id="IPR001609">
    <property type="entry name" value="Myosin_head_motor_dom-like"/>
</dbReference>
<reference evidence="11 12" key="1">
    <citation type="journal article" date="2019" name="Genome Biol. Evol.">
        <title>Insights into the evolution of the New World diploid cottons (Gossypium, subgenus Houzingenia) based on genome sequencing.</title>
        <authorList>
            <person name="Grover C.E."/>
            <person name="Arick M.A. 2nd"/>
            <person name="Thrash A."/>
            <person name="Conover J.L."/>
            <person name="Sanders W.S."/>
            <person name="Peterson D.G."/>
            <person name="Frelichowski J.E."/>
            <person name="Scheffler J.A."/>
            <person name="Scheffler B.E."/>
            <person name="Wendel J.F."/>
        </authorList>
    </citation>
    <scope>NUCLEOTIDE SEQUENCE [LARGE SCALE GENOMIC DNA]</scope>
    <source>
        <strain evidence="11">185</strain>
        <tissue evidence="11">Leaf</tissue>
    </source>
</reference>
<dbReference type="Gene3D" id="1.20.58.530">
    <property type="match status" value="1"/>
</dbReference>
<keyword evidence="12" id="KW-1185">Reference proteome</keyword>
<organism evidence="11 12">
    <name type="scientific">Gossypium aridum</name>
    <name type="common">American cotton</name>
    <name type="synonym">Erioxylum aridum</name>
    <dbReference type="NCBI Taxonomy" id="34290"/>
    <lineage>
        <taxon>Eukaryota</taxon>
        <taxon>Viridiplantae</taxon>
        <taxon>Streptophyta</taxon>
        <taxon>Embryophyta</taxon>
        <taxon>Tracheophyta</taxon>
        <taxon>Spermatophyta</taxon>
        <taxon>Magnoliopsida</taxon>
        <taxon>eudicotyledons</taxon>
        <taxon>Gunneridae</taxon>
        <taxon>Pentapetalae</taxon>
        <taxon>rosids</taxon>
        <taxon>malvids</taxon>
        <taxon>Malvales</taxon>
        <taxon>Malvaceae</taxon>
        <taxon>Malvoideae</taxon>
        <taxon>Gossypium</taxon>
    </lineage>
</organism>
<dbReference type="PROSITE" id="PS50096">
    <property type="entry name" value="IQ"/>
    <property type="match status" value="4"/>
</dbReference>
<comment type="similarity">
    <text evidence="7">Belongs to the TRAFAC class myosin-kinesin ATPase superfamily. Myosin family.</text>
</comment>
<dbReference type="AlphaFoldDB" id="A0A7J8X692"/>
<evidence type="ECO:0000256" key="3">
    <source>
        <dbReference type="ARBA" id="ARBA00022860"/>
    </source>
</evidence>
<evidence type="ECO:0000259" key="10">
    <source>
        <dbReference type="PROSITE" id="PS51456"/>
    </source>
</evidence>
<dbReference type="Proteomes" id="UP000593577">
    <property type="component" value="Unassembled WGS sequence"/>
</dbReference>
<dbReference type="GO" id="GO:0000146">
    <property type="term" value="F:microfilament motor activity"/>
    <property type="evidence" value="ECO:0007669"/>
    <property type="project" value="TreeGrafter"/>
</dbReference>
<comment type="caution">
    <text evidence="11">The sequence shown here is derived from an EMBL/GenBank/DDBJ whole genome shotgun (WGS) entry which is preliminary data.</text>
</comment>
<dbReference type="GO" id="GO:0016459">
    <property type="term" value="C:myosin complex"/>
    <property type="evidence" value="ECO:0007669"/>
    <property type="project" value="UniProtKB-KW"/>
</dbReference>
<dbReference type="EMBL" id="JABFAA010000005">
    <property type="protein sequence ID" value="MBA0682806.1"/>
    <property type="molecule type" value="Genomic_DNA"/>
</dbReference>
<evidence type="ECO:0000313" key="12">
    <source>
        <dbReference type="Proteomes" id="UP000593577"/>
    </source>
</evidence>
<evidence type="ECO:0000256" key="8">
    <source>
        <dbReference type="SAM" id="Coils"/>
    </source>
</evidence>
<sequence>VTYDTTGFLEKNRDLLHLDSIQLLSSCLRHLPRIFASNMLNQAEKPVVGPLHKAGGADSQKLSVATKFKGQLFQLMQRLESTTPHFIRCIKPNNLQSPGSYEQGLVLQQLRCCGVLEVVRISRSGFPTRMSHQKFARRYGFLLLENVASQDPLSVSVAILHQFNILPEMYQVGYTKLFFRTGQIGALEDTRNRTLHGILHVQSCFRGHQARHHFKELQRGIATLQSFVRGEKTRKEYAVLLQRHRAAIAIQKQIKGRNGRKTFMEISDASVVIQSVIRGWLVRRCSGNTGLLKYGASKGNESDEVMVKASFLAELQRRVLRAEAALREKEEENDILHQRLQQYESRWSEYELKMKSMEEVWQKQMRSLQSSLSIAKKSLAVDDSERNSDASVNNASDDREYSWDTGTNHKAPESNGLRPTSAGLSVISRLAEEFEQRSQVFGDDAKFLVEVKSGQVEANLNPDRELRRLKQMFETWKKDYAARLRETKVVLNKLGNEEGALDR</sequence>
<keyword evidence="2" id="KW-0067">ATP-binding</keyword>
<comment type="caution">
    <text evidence="7">Lacks conserved residue(s) required for the propagation of feature annotation.</text>
</comment>
<accession>A0A7J8X692</accession>
<dbReference type="GO" id="GO:0007015">
    <property type="term" value="P:actin filament organization"/>
    <property type="evidence" value="ECO:0007669"/>
    <property type="project" value="TreeGrafter"/>
</dbReference>
<dbReference type="Gene3D" id="1.20.5.190">
    <property type="match status" value="2"/>
</dbReference>
<dbReference type="SUPFAM" id="SSF52540">
    <property type="entry name" value="P-loop containing nucleoside triphosphate hydrolases"/>
    <property type="match status" value="1"/>
</dbReference>
<keyword evidence="1" id="KW-0547">Nucleotide-binding</keyword>
<proteinExistence type="inferred from homology"/>
<feature type="coiled-coil region" evidence="8">
    <location>
        <begin position="312"/>
        <end position="360"/>
    </location>
</feature>
<dbReference type="Pfam" id="PF00612">
    <property type="entry name" value="IQ"/>
    <property type="match status" value="3"/>
</dbReference>
<dbReference type="PANTHER" id="PTHR13140:SF780">
    <property type="entry name" value="MYOSIN-1"/>
    <property type="match status" value="1"/>
</dbReference>
<evidence type="ECO:0000256" key="1">
    <source>
        <dbReference type="ARBA" id="ARBA00022741"/>
    </source>
</evidence>
<feature type="compositionally biased region" description="Basic and acidic residues" evidence="9">
    <location>
        <begin position="379"/>
        <end position="388"/>
    </location>
</feature>
<gene>
    <name evidence="11" type="ORF">Goari_024499</name>
</gene>
<dbReference type="GO" id="GO:0030048">
    <property type="term" value="P:actin filament-based movement"/>
    <property type="evidence" value="ECO:0007669"/>
    <property type="project" value="UniProtKB-ARBA"/>
</dbReference>
<dbReference type="GO" id="GO:0005524">
    <property type="term" value="F:ATP binding"/>
    <property type="evidence" value="ECO:0007669"/>
    <property type="project" value="UniProtKB-KW"/>
</dbReference>
<dbReference type="SMART" id="SM00015">
    <property type="entry name" value="IQ"/>
    <property type="match status" value="4"/>
</dbReference>
<evidence type="ECO:0000256" key="7">
    <source>
        <dbReference type="PROSITE-ProRule" id="PRU00782"/>
    </source>
</evidence>
<keyword evidence="6 7" id="KW-0009">Actin-binding</keyword>
<evidence type="ECO:0000256" key="4">
    <source>
        <dbReference type="ARBA" id="ARBA00023123"/>
    </source>
</evidence>
<dbReference type="InterPro" id="IPR036961">
    <property type="entry name" value="Kinesin_motor_dom_sf"/>
</dbReference>
<evidence type="ECO:0000313" key="11">
    <source>
        <dbReference type="EMBL" id="MBA0682806.1"/>
    </source>
</evidence>
<protein>
    <recommendedName>
        <fullName evidence="10">Myosin motor domain-containing protein</fullName>
    </recommendedName>
</protein>
<dbReference type="GO" id="GO:0005737">
    <property type="term" value="C:cytoplasm"/>
    <property type="evidence" value="ECO:0007669"/>
    <property type="project" value="TreeGrafter"/>
</dbReference>
<dbReference type="Gene3D" id="6.20.240.20">
    <property type="match status" value="1"/>
</dbReference>
<dbReference type="GO" id="GO:0016020">
    <property type="term" value="C:membrane"/>
    <property type="evidence" value="ECO:0007669"/>
    <property type="project" value="TreeGrafter"/>
</dbReference>
<keyword evidence="4 7" id="KW-0518">Myosin</keyword>
<keyword evidence="3" id="KW-0112">Calmodulin-binding</keyword>
<feature type="domain" description="Myosin motor" evidence="10">
    <location>
        <begin position="1"/>
        <end position="192"/>
    </location>
</feature>
<evidence type="ECO:0000256" key="6">
    <source>
        <dbReference type="ARBA" id="ARBA00023203"/>
    </source>
</evidence>
<dbReference type="Gene3D" id="3.40.850.10">
    <property type="entry name" value="Kinesin motor domain"/>
    <property type="match status" value="1"/>
</dbReference>
<name>A0A7J8X692_GOSAI</name>
<feature type="non-terminal residue" evidence="11">
    <location>
        <position position="1"/>
    </location>
</feature>
<dbReference type="Pfam" id="PF00063">
    <property type="entry name" value="Myosin_head"/>
    <property type="match status" value="1"/>
</dbReference>
<evidence type="ECO:0000256" key="5">
    <source>
        <dbReference type="ARBA" id="ARBA00023175"/>
    </source>
</evidence>
<evidence type="ECO:0000256" key="2">
    <source>
        <dbReference type="ARBA" id="ARBA00022840"/>
    </source>
</evidence>
<keyword evidence="5" id="KW-0505">Motor protein</keyword>
<dbReference type="InterPro" id="IPR000048">
    <property type="entry name" value="IQ_motif_EF-hand-BS"/>
</dbReference>
<feature type="non-terminal residue" evidence="11">
    <location>
        <position position="503"/>
    </location>
</feature>
<dbReference type="GO" id="GO:0005516">
    <property type="term" value="F:calmodulin binding"/>
    <property type="evidence" value="ECO:0007669"/>
    <property type="project" value="UniProtKB-KW"/>
</dbReference>
<evidence type="ECO:0000256" key="9">
    <source>
        <dbReference type="SAM" id="MobiDB-lite"/>
    </source>
</evidence>
<dbReference type="PROSITE" id="PS51456">
    <property type="entry name" value="MYOSIN_MOTOR"/>
    <property type="match status" value="1"/>
</dbReference>
<dbReference type="PANTHER" id="PTHR13140">
    <property type="entry name" value="MYOSIN"/>
    <property type="match status" value="1"/>
</dbReference>
<dbReference type="InterPro" id="IPR027417">
    <property type="entry name" value="P-loop_NTPase"/>
</dbReference>
<feature type="region of interest" description="Actin-binding" evidence="7">
    <location>
        <begin position="72"/>
        <end position="94"/>
    </location>
</feature>
<keyword evidence="8" id="KW-0175">Coiled coil</keyword>
<dbReference type="SMART" id="SM00242">
    <property type="entry name" value="MYSc"/>
    <property type="match status" value="1"/>
</dbReference>